<accession>A0A9W9HL73</accession>
<proteinExistence type="predicted"/>
<evidence type="ECO:0000256" key="1">
    <source>
        <dbReference type="SAM" id="MobiDB-lite"/>
    </source>
</evidence>
<feature type="transmembrane region" description="Helical" evidence="2">
    <location>
        <begin position="92"/>
        <end position="115"/>
    </location>
</feature>
<feature type="region of interest" description="Disordered" evidence="1">
    <location>
        <begin position="63"/>
        <end position="88"/>
    </location>
</feature>
<keyword evidence="2" id="KW-1133">Transmembrane helix</keyword>
<reference evidence="3" key="1">
    <citation type="submission" date="2022-12" db="EMBL/GenBank/DDBJ databases">
        <authorList>
            <person name="Petersen C."/>
        </authorList>
    </citation>
    <scope>NUCLEOTIDE SEQUENCE</scope>
    <source>
        <strain evidence="3">IBT 21472</strain>
    </source>
</reference>
<organism evidence="3 4">
    <name type="scientific">Penicillium atrosanguineum</name>
    <dbReference type="NCBI Taxonomy" id="1132637"/>
    <lineage>
        <taxon>Eukaryota</taxon>
        <taxon>Fungi</taxon>
        <taxon>Dikarya</taxon>
        <taxon>Ascomycota</taxon>
        <taxon>Pezizomycotina</taxon>
        <taxon>Eurotiomycetes</taxon>
        <taxon>Eurotiomycetidae</taxon>
        <taxon>Eurotiales</taxon>
        <taxon>Aspergillaceae</taxon>
        <taxon>Penicillium</taxon>
    </lineage>
</organism>
<dbReference type="OrthoDB" id="5215637at2759"/>
<dbReference type="AlphaFoldDB" id="A0A9W9HL73"/>
<comment type="caution">
    <text evidence="3">The sequence shown here is derived from an EMBL/GenBank/DDBJ whole genome shotgun (WGS) entry which is preliminary data.</text>
</comment>
<dbReference type="Proteomes" id="UP001147746">
    <property type="component" value="Unassembled WGS sequence"/>
</dbReference>
<sequence>MGSAIVNLNYNSASGVSKYCCGTPVGTDEGNGTDCQYGYDSFALNDATIIGGHNALADYTLTSTSSNSSTSANSSSVSSTSSPGTNTSSHDVALGVGLGVPLGVIALGSLLWAFWERKRANQLSRALAASNIPAQGFTGTPHTPQPRLMTERSGLTELESTWHPQEMPVK</sequence>
<reference evidence="3" key="2">
    <citation type="journal article" date="2023" name="IMA Fungus">
        <title>Comparative genomic study of the Penicillium genus elucidates a diverse pangenome and 15 lateral gene transfer events.</title>
        <authorList>
            <person name="Petersen C."/>
            <person name="Sorensen T."/>
            <person name="Nielsen M.R."/>
            <person name="Sondergaard T.E."/>
            <person name="Sorensen J.L."/>
            <person name="Fitzpatrick D.A."/>
            <person name="Frisvad J.C."/>
            <person name="Nielsen K.L."/>
        </authorList>
    </citation>
    <scope>NUCLEOTIDE SEQUENCE</scope>
    <source>
        <strain evidence="3">IBT 21472</strain>
    </source>
</reference>
<evidence type="ECO:0000313" key="4">
    <source>
        <dbReference type="Proteomes" id="UP001147746"/>
    </source>
</evidence>
<keyword evidence="2" id="KW-0472">Membrane</keyword>
<dbReference type="EMBL" id="JAPZBO010000002">
    <property type="protein sequence ID" value="KAJ5324038.1"/>
    <property type="molecule type" value="Genomic_DNA"/>
</dbReference>
<keyword evidence="2" id="KW-0812">Transmembrane</keyword>
<evidence type="ECO:0000313" key="3">
    <source>
        <dbReference type="EMBL" id="KAJ5324038.1"/>
    </source>
</evidence>
<gene>
    <name evidence="3" type="ORF">N7476_002638</name>
</gene>
<evidence type="ECO:0000256" key="2">
    <source>
        <dbReference type="SAM" id="Phobius"/>
    </source>
</evidence>
<protein>
    <submittedName>
        <fullName evidence="3">Uncharacterized protein</fullName>
    </submittedName>
</protein>
<name>A0A9W9HL73_9EURO</name>
<keyword evidence="4" id="KW-1185">Reference proteome</keyword>